<dbReference type="SUPFAM" id="SSF111384">
    <property type="entry name" value="OmpH-like"/>
    <property type="match status" value="1"/>
</dbReference>
<evidence type="ECO:0000256" key="1">
    <source>
        <dbReference type="ARBA" id="ARBA00009091"/>
    </source>
</evidence>
<dbReference type="PANTHER" id="PTHR35089">
    <property type="entry name" value="CHAPERONE PROTEIN SKP"/>
    <property type="match status" value="1"/>
</dbReference>
<reference evidence="4 5" key="1">
    <citation type="submission" date="2016-11" db="EMBL/GenBank/DDBJ databases">
        <authorList>
            <person name="Jaros S."/>
            <person name="Januszkiewicz K."/>
            <person name="Wedrychowicz H."/>
        </authorList>
    </citation>
    <scope>NUCLEOTIDE SEQUENCE [LARGE SCALE GENOMIC DNA]</scope>
    <source>
        <strain evidence="4 5">DSM 26897</strain>
    </source>
</reference>
<evidence type="ECO:0000256" key="2">
    <source>
        <dbReference type="ARBA" id="ARBA00022729"/>
    </source>
</evidence>
<feature type="signal peptide" evidence="3">
    <location>
        <begin position="1"/>
        <end position="21"/>
    </location>
</feature>
<feature type="chain" id="PRO_5012047641" evidence="3">
    <location>
        <begin position="22"/>
        <end position="182"/>
    </location>
</feature>
<dbReference type="PANTHER" id="PTHR35089:SF1">
    <property type="entry name" value="CHAPERONE PROTEIN SKP"/>
    <property type="match status" value="1"/>
</dbReference>
<sequence>MNKLKFFVAALLMIVAGTASAQKTGYISVEQVISLMPETTRIDSLLRKYQSDSLNPQFTYMVQEYNRKDSMVSTKDSVKLSAQVKNQIRQELEGYAYQIQNWQQITQQALQGKQQELLEPIYRKVEAAIQGTAKENGYAYVLNREALIVVPPADDLLPLVAKKLNLKVPAAGAPAAAAAPRR</sequence>
<keyword evidence="5" id="KW-1185">Reference proteome</keyword>
<dbReference type="GO" id="GO:0005829">
    <property type="term" value="C:cytosol"/>
    <property type="evidence" value="ECO:0007669"/>
    <property type="project" value="TreeGrafter"/>
</dbReference>
<protein>
    <submittedName>
        <fullName evidence="4">Periplasmic chaperone for outer membrane proteins Skp</fullName>
    </submittedName>
</protein>
<accession>A0A1M5D859</accession>
<dbReference type="RefSeq" id="WP_073044251.1">
    <property type="nucleotide sequence ID" value="NZ_FQUO01000010.1"/>
</dbReference>
<dbReference type="STRING" id="1302690.BUE76_20905"/>
<dbReference type="SMART" id="SM00935">
    <property type="entry name" value="OmpH"/>
    <property type="match status" value="1"/>
</dbReference>
<dbReference type="Pfam" id="PF03938">
    <property type="entry name" value="OmpH"/>
    <property type="match status" value="1"/>
</dbReference>
<dbReference type="OrthoDB" id="1524711at2"/>
<evidence type="ECO:0000256" key="3">
    <source>
        <dbReference type="SAM" id="SignalP"/>
    </source>
</evidence>
<dbReference type="AlphaFoldDB" id="A0A1M5D859"/>
<proteinExistence type="inferred from homology"/>
<dbReference type="InterPro" id="IPR005632">
    <property type="entry name" value="Chaperone_Skp"/>
</dbReference>
<evidence type="ECO:0000313" key="5">
    <source>
        <dbReference type="Proteomes" id="UP000184368"/>
    </source>
</evidence>
<dbReference type="Gene3D" id="3.30.910.20">
    <property type="entry name" value="Skp domain"/>
    <property type="match status" value="1"/>
</dbReference>
<dbReference type="EMBL" id="FQUO01000010">
    <property type="protein sequence ID" value="SHF63121.1"/>
    <property type="molecule type" value="Genomic_DNA"/>
</dbReference>
<organism evidence="4 5">
    <name type="scientific">Cnuella takakiae</name>
    <dbReference type="NCBI Taxonomy" id="1302690"/>
    <lineage>
        <taxon>Bacteria</taxon>
        <taxon>Pseudomonadati</taxon>
        <taxon>Bacteroidota</taxon>
        <taxon>Chitinophagia</taxon>
        <taxon>Chitinophagales</taxon>
        <taxon>Chitinophagaceae</taxon>
        <taxon>Cnuella</taxon>
    </lineage>
</organism>
<gene>
    <name evidence="4" type="ORF">SAMN05444008_110114</name>
</gene>
<dbReference type="Proteomes" id="UP000184368">
    <property type="component" value="Unassembled WGS sequence"/>
</dbReference>
<evidence type="ECO:0000313" key="4">
    <source>
        <dbReference type="EMBL" id="SHF63121.1"/>
    </source>
</evidence>
<dbReference type="InterPro" id="IPR024930">
    <property type="entry name" value="Skp_dom_sf"/>
</dbReference>
<name>A0A1M5D859_9BACT</name>
<keyword evidence="2 3" id="KW-0732">Signal</keyword>
<dbReference type="GO" id="GO:0051082">
    <property type="term" value="F:unfolded protein binding"/>
    <property type="evidence" value="ECO:0007669"/>
    <property type="project" value="InterPro"/>
</dbReference>
<comment type="similarity">
    <text evidence="1">Belongs to the Skp family.</text>
</comment>
<dbReference type="GO" id="GO:0050821">
    <property type="term" value="P:protein stabilization"/>
    <property type="evidence" value="ECO:0007669"/>
    <property type="project" value="TreeGrafter"/>
</dbReference>